<evidence type="ECO:0000259" key="18">
    <source>
        <dbReference type="Pfam" id="PF05199"/>
    </source>
</evidence>
<keyword evidence="3" id="KW-0153">Cholesterol metabolism</keyword>
<evidence type="ECO:0000256" key="1">
    <source>
        <dbReference type="ARBA" id="ARBA00001974"/>
    </source>
</evidence>
<feature type="domain" description="Glucose-methanol-choline oxidoreductase C-terminal" evidence="18">
    <location>
        <begin position="446"/>
        <end position="506"/>
    </location>
</feature>
<dbReference type="EC" id="1.1.3.6" evidence="13"/>
<sequence>MVHMRSGRRRFLQNSALFTGGLLTTSLLDTRHSMARDEPIEAVVIGSGYGGSVAALRLAQAGINTLVIERGRRWPITSAQNTFTTFRNPDGRAAWLSPTTFDGVPVNIYTGVLESNNEDGILVLRGAGVGGGSLVNNAGMVQPRNRGVFNQVFSGLLKYEDFTNIYYPRVRSIIQPSPIPNDILSTFYYDSTRLFVQEATRAGFSNYLLDLAVDWDIVREEIAGRKTPSTINGEIWYGCNSGAKRSLDHNYLSLAEKTGLVEILPLHVVTSINEVGGYGYRITCDQINEFGEVITTKYITCRYLFLAAGSLGTSKLLVKAKTKGTLPRLNDYVGKFWGTNGDAIVSRSNLPVANGKGGFAGAILEDFNNPKGPNIIMNYPDWNGLPGTQEYLAIGLPKQYGSFRYDASLDDVRLHLPRNTPGDKALMSSIESTLGVLDERNSTSTQIKSEVSYAGTAHPLGGCRLGKACDEYGRVLGYRGLYVVDGALLPGTAACANPALTIAALAERCVEKIIAEDINFGQFHRRKGRYNNIPGRAR</sequence>
<evidence type="ECO:0000256" key="11">
    <source>
        <dbReference type="ARBA" id="ARBA00038856"/>
    </source>
</evidence>
<proteinExistence type="inferred from homology"/>
<keyword evidence="7" id="KW-0443">Lipid metabolism</keyword>
<dbReference type="EMBL" id="JACJRF010000011">
    <property type="protein sequence ID" value="MBD2344331.1"/>
    <property type="molecule type" value="Genomic_DNA"/>
</dbReference>
<evidence type="ECO:0000256" key="8">
    <source>
        <dbReference type="ARBA" id="ARBA00023166"/>
    </source>
</evidence>
<reference evidence="19 20" key="1">
    <citation type="journal article" date="2020" name="ISME J.">
        <title>Comparative genomics reveals insights into cyanobacterial evolution and habitat adaptation.</title>
        <authorList>
            <person name="Chen M.Y."/>
            <person name="Teng W.K."/>
            <person name="Zhao L."/>
            <person name="Hu C.X."/>
            <person name="Zhou Y.K."/>
            <person name="Han B.P."/>
            <person name="Song L.R."/>
            <person name="Shu W.S."/>
        </authorList>
    </citation>
    <scope>NUCLEOTIDE SEQUENCE [LARGE SCALE GENOMIC DNA]</scope>
    <source>
        <strain evidence="19 20">FACHB-260</strain>
    </source>
</reference>
<evidence type="ECO:0000256" key="12">
    <source>
        <dbReference type="ARBA" id="ARBA00049645"/>
    </source>
</evidence>
<evidence type="ECO:0000256" key="2">
    <source>
        <dbReference type="ARBA" id="ARBA00010790"/>
    </source>
</evidence>
<organism evidence="19 20">
    <name type="scientific">Anabaena subtropica FACHB-260</name>
    <dbReference type="NCBI Taxonomy" id="2692884"/>
    <lineage>
        <taxon>Bacteria</taxon>
        <taxon>Bacillati</taxon>
        <taxon>Cyanobacteriota</taxon>
        <taxon>Cyanophyceae</taxon>
        <taxon>Nostocales</taxon>
        <taxon>Nostocaceae</taxon>
        <taxon>Anabaena</taxon>
    </lineage>
</organism>
<keyword evidence="5" id="KW-0274">FAD</keyword>
<dbReference type="InterPro" id="IPR007867">
    <property type="entry name" value="GMC_OxRtase_C"/>
</dbReference>
<dbReference type="InterPro" id="IPR003953">
    <property type="entry name" value="FAD-dep_OxRdtase_2_FAD-bd"/>
</dbReference>
<dbReference type="InterPro" id="IPR000172">
    <property type="entry name" value="GMC_OxRdtase_N"/>
</dbReference>
<dbReference type="InterPro" id="IPR036188">
    <property type="entry name" value="FAD/NAD-bd_sf"/>
</dbReference>
<dbReference type="SUPFAM" id="SSF54373">
    <property type="entry name" value="FAD-linked reductases, C-terminal domain"/>
    <property type="match status" value="1"/>
</dbReference>
<evidence type="ECO:0000256" key="13">
    <source>
        <dbReference type="ARBA" id="ARBA00049723"/>
    </source>
</evidence>
<dbReference type="InterPro" id="IPR006311">
    <property type="entry name" value="TAT_signal"/>
</dbReference>
<keyword evidence="4" id="KW-0285">Flavoprotein</keyword>
<dbReference type="InterPro" id="IPR052542">
    <property type="entry name" value="Cholesterol_Oxidase"/>
</dbReference>
<evidence type="ECO:0000256" key="5">
    <source>
        <dbReference type="ARBA" id="ARBA00022827"/>
    </source>
</evidence>
<dbReference type="Gene3D" id="3.50.50.60">
    <property type="entry name" value="FAD/NAD(P)-binding domain"/>
    <property type="match status" value="1"/>
</dbReference>
<dbReference type="Pfam" id="PF05199">
    <property type="entry name" value="GMC_oxred_C"/>
    <property type="match status" value="1"/>
</dbReference>
<evidence type="ECO:0000256" key="3">
    <source>
        <dbReference type="ARBA" id="ARBA00022548"/>
    </source>
</evidence>
<dbReference type="EC" id="5.3.3.1" evidence="11"/>
<evidence type="ECO:0000259" key="16">
    <source>
        <dbReference type="Pfam" id="PF00732"/>
    </source>
</evidence>
<evidence type="ECO:0000256" key="10">
    <source>
        <dbReference type="ARBA" id="ARBA00023235"/>
    </source>
</evidence>
<comment type="cofactor">
    <cofactor evidence="1">
        <name>FAD</name>
        <dbReference type="ChEBI" id="CHEBI:57692"/>
    </cofactor>
</comment>
<accession>A0ABR8CMG6</accession>
<keyword evidence="20" id="KW-1185">Reference proteome</keyword>
<evidence type="ECO:0000313" key="20">
    <source>
        <dbReference type="Proteomes" id="UP000607281"/>
    </source>
</evidence>
<protein>
    <recommendedName>
        <fullName evidence="14">Cholesterol oxidase</fullName>
        <ecNumber evidence="13">1.1.3.6</ecNumber>
        <ecNumber evidence="11">5.3.3.1</ecNumber>
    </recommendedName>
    <alternativeName>
        <fullName evidence="15">Cholesterol isomerase</fullName>
    </alternativeName>
</protein>
<dbReference type="Pfam" id="PF00732">
    <property type="entry name" value="GMC_oxred_N"/>
    <property type="match status" value="1"/>
</dbReference>
<dbReference type="SUPFAM" id="SSF51905">
    <property type="entry name" value="FAD/NAD(P)-binding domain"/>
    <property type="match status" value="1"/>
</dbReference>
<dbReference type="PROSITE" id="PS51318">
    <property type="entry name" value="TAT"/>
    <property type="match status" value="1"/>
</dbReference>
<dbReference type="PANTHER" id="PTHR47470:SF1">
    <property type="entry name" value="FAD-DEPENDENT OXIDOREDUCTASE 2 FAD BINDING DOMAIN-CONTAINING PROTEIN"/>
    <property type="match status" value="1"/>
</dbReference>
<feature type="domain" description="FAD-dependent oxidoreductase 2 FAD-binding" evidence="17">
    <location>
        <begin position="42"/>
        <end position="73"/>
    </location>
</feature>
<keyword evidence="10" id="KW-0413">Isomerase</keyword>
<dbReference type="Pfam" id="PF00890">
    <property type="entry name" value="FAD_binding_2"/>
    <property type="match status" value="1"/>
</dbReference>
<keyword evidence="8" id="KW-1207">Sterol metabolism</keyword>
<name>A0ABR8CMG6_9NOST</name>
<evidence type="ECO:0000259" key="17">
    <source>
        <dbReference type="Pfam" id="PF00890"/>
    </source>
</evidence>
<keyword evidence="6" id="KW-0560">Oxidoreductase</keyword>
<evidence type="ECO:0000256" key="6">
    <source>
        <dbReference type="ARBA" id="ARBA00023002"/>
    </source>
</evidence>
<dbReference type="RefSeq" id="WP_190406781.1">
    <property type="nucleotide sequence ID" value="NZ_JACJRF010000011.1"/>
</dbReference>
<evidence type="ECO:0000313" key="19">
    <source>
        <dbReference type="EMBL" id="MBD2344331.1"/>
    </source>
</evidence>
<evidence type="ECO:0000256" key="9">
    <source>
        <dbReference type="ARBA" id="ARBA00023221"/>
    </source>
</evidence>
<evidence type="ECO:0000256" key="14">
    <source>
        <dbReference type="ARBA" id="ARBA00049744"/>
    </source>
</evidence>
<evidence type="ECO:0000256" key="7">
    <source>
        <dbReference type="ARBA" id="ARBA00023098"/>
    </source>
</evidence>
<gene>
    <name evidence="19" type="ORF">H6G18_09240</name>
</gene>
<comment type="pathway">
    <text evidence="12">Steroid metabolism; cholesterol degradation.</text>
</comment>
<comment type="caution">
    <text evidence="19">The sequence shown here is derived from an EMBL/GenBank/DDBJ whole genome shotgun (WGS) entry which is preliminary data.</text>
</comment>
<evidence type="ECO:0000256" key="15">
    <source>
        <dbReference type="ARBA" id="ARBA00049778"/>
    </source>
</evidence>
<dbReference type="Gene3D" id="3.30.410.10">
    <property type="entry name" value="Cholesterol Oxidase, domain 2"/>
    <property type="match status" value="1"/>
</dbReference>
<comment type="similarity">
    <text evidence="2">Belongs to the GMC oxidoreductase family.</text>
</comment>
<feature type="domain" description="Glucose-methanol-choline oxidoreductase N-terminal" evidence="16">
    <location>
        <begin position="110"/>
        <end position="318"/>
    </location>
</feature>
<keyword evidence="9" id="KW-0753">Steroid metabolism</keyword>
<dbReference type="PANTHER" id="PTHR47470">
    <property type="entry name" value="CHOLESTEROL OXIDASE"/>
    <property type="match status" value="1"/>
</dbReference>
<dbReference type="Proteomes" id="UP000607281">
    <property type="component" value="Unassembled WGS sequence"/>
</dbReference>
<evidence type="ECO:0000256" key="4">
    <source>
        <dbReference type="ARBA" id="ARBA00022630"/>
    </source>
</evidence>